<dbReference type="OrthoDB" id="7391128at2"/>
<organism evidence="1 2">
    <name type="scientific">Glacieibacterium frigidum</name>
    <dbReference type="NCBI Taxonomy" id="2593303"/>
    <lineage>
        <taxon>Bacteria</taxon>
        <taxon>Pseudomonadati</taxon>
        <taxon>Pseudomonadota</taxon>
        <taxon>Alphaproteobacteria</taxon>
        <taxon>Sphingomonadales</taxon>
        <taxon>Sphingosinicellaceae</taxon>
        <taxon>Glacieibacterium</taxon>
    </lineage>
</organism>
<evidence type="ECO:0000313" key="1">
    <source>
        <dbReference type="EMBL" id="TRW17149.1"/>
    </source>
</evidence>
<accession>A0A552UG38</accession>
<evidence type="ECO:0000313" key="2">
    <source>
        <dbReference type="Proteomes" id="UP000317894"/>
    </source>
</evidence>
<dbReference type="EMBL" id="VJWA01000001">
    <property type="protein sequence ID" value="TRW17149.1"/>
    <property type="molecule type" value="Genomic_DNA"/>
</dbReference>
<gene>
    <name evidence="1" type="ORF">FMM06_02810</name>
</gene>
<name>A0A552UG38_9SPHN</name>
<sequence length="167" mass="17286">MIINFGSMASGVVALAMALGCYTVSLKVSGERKAVDDLRAAIARDQRGIRVLQAELATRARTPELQRWNDEVLALAAPTAGQFVRDPVQLASFAAPTAPVAAAAPKPDVSYALARVPTAPASPVVKAAYAPKPAAAPAPRVAPAVTANLDLDDSVVTTASLDRVAFR</sequence>
<dbReference type="AlphaFoldDB" id="A0A552UG38"/>
<keyword evidence="2" id="KW-1185">Reference proteome</keyword>
<proteinExistence type="predicted"/>
<protein>
    <submittedName>
        <fullName evidence="1">Uncharacterized protein</fullName>
    </submittedName>
</protein>
<reference evidence="1 2" key="1">
    <citation type="submission" date="2019-07" db="EMBL/GenBank/DDBJ databases">
        <title>Novel species isolated from glacier.</title>
        <authorList>
            <person name="Liu Q."/>
            <person name="Xin Y.-H."/>
        </authorList>
    </citation>
    <scope>NUCLEOTIDE SEQUENCE [LARGE SCALE GENOMIC DNA]</scope>
    <source>
        <strain evidence="1 2">LB1R16</strain>
    </source>
</reference>
<dbReference type="Proteomes" id="UP000317894">
    <property type="component" value="Unassembled WGS sequence"/>
</dbReference>
<dbReference type="RefSeq" id="WP_143554694.1">
    <property type="nucleotide sequence ID" value="NZ_VJWA01000001.1"/>
</dbReference>
<comment type="caution">
    <text evidence="1">The sequence shown here is derived from an EMBL/GenBank/DDBJ whole genome shotgun (WGS) entry which is preliminary data.</text>
</comment>